<accession>A0A8J4PW32</accession>
<proteinExistence type="predicted"/>
<comment type="caution">
    <text evidence="2">The sequence shown here is derived from an EMBL/GenBank/DDBJ whole genome shotgun (WGS) entry which is preliminary data.</text>
</comment>
<reference evidence="2" key="1">
    <citation type="submission" date="2020-01" db="EMBL/GenBank/DDBJ databases">
        <title>Development of genomics and gene disruption for Polysphondylium violaceum indicates a role for the polyketide synthase stlB in stalk morphogenesis.</title>
        <authorList>
            <person name="Narita B."/>
            <person name="Kawabe Y."/>
            <person name="Kin K."/>
            <person name="Saito T."/>
            <person name="Gibbs R."/>
            <person name="Kuspa A."/>
            <person name="Muzny D."/>
            <person name="Queller D."/>
            <person name="Richards S."/>
            <person name="Strassman J."/>
            <person name="Sucgang R."/>
            <person name="Worley K."/>
            <person name="Schaap P."/>
        </authorList>
    </citation>
    <scope>NUCLEOTIDE SEQUENCE</scope>
    <source>
        <strain evidence="2">QSvi11</strain>
    </source>
</reference>
<evidence type="ECO:0000313" key="3">
    <source>
        <dbReference type="Proteomes" id="UP000695562"/>
    </source>
</evidence>
<sequence length="228" mass="26755">MINRLTLGINRSIFNIKKNSHSLQLYRLYCTTTTKNKPVNIFDDSWDDDEDDQDGQDGLEHKKKDTSKRVFKDLENREPIQTKRTTVKIQSTFLTEEDIIKIMRHENEKGKSNNINIFDDDEDDDKGTTAIKVEKLQKIATKEKETKVDMIAKLIQQQENRKNEHVSNLDLSDEGFELLVRDLFKNKRTGEYDLDEEDIIDLKRMIYSGNYSDTPMNSFSVKENDDHK</sequence>
<organism evidence="2 3">
    <name type="scientific">Polysphondylium violaceum</name>
    <dbReference type="NCBI Taxonomy" id="133409"/>
    <lineage>
        <taxon>Eukaryota</taxon>
        <taxon>Amoebozoa</taxon>
        <taxon>Evosea</taxon>
        <taxon>Eumycetozoa</taxon>
        <taxon>Dictyostelia</taxon>
        <taxon>Dictyosteliales</taxon>
        <taxon>Dictyosteliaceae</taxon>
        <taxon>Polysphondylium</taxon>
    </lineage>
</organism>
<evidence type="ECO:0000256" key="1">
    <source>
        <dbReference type="SAM" id="MobiDB-lite"/>
    </source>
</evidence>
<gene>
    <name evidence="2" type="ORF">CYY_008077</name>
</gene>
<dbReference type="AlphaFoldDB" id="A0A8J4PW32"/>
<protein>
    <submittedName>
        <fullName evidence="2">Uncharacterized protein</fullName>
    </submittedName>
</protein>
<feature type="region of interest" description="Disordered" evidence="1">
    <location>
        <begin position="44"/>
        <end position="64"/>
    </location>
</feature>
<evidence type="ECO:0000313" key="2">
    <source>
        <dbReference type="EMBL" id="KAF2070601.1"/>
    </source>
</evidence>
<dbReference type="Proteomes" id="UP000695562">
    <property type="component" value="Unassembled WGS sequence"/>
</dbReference>
<feature type="compositionally biased region" description="Acidic residues" evidence="1">
    <location>
        <begin position="44"/>
        <end position="57"/>
    </location>
</feature>
<keyword evidence="3" id="KW-1185">Reference proteome</keyword>
<dbReference type="EMBL" id="AJWJ01000469">
    <property type="protein sequence ID" value="KAF2070601.1"/>
    <property type="molecule type" value="Genomic_DNA"/>
</dbReference>
<name>A0A8J4PW32_9MYCE</name>